<dbReference type="GeneID" id="302995957"/>
<gene>
    <name evidence="2" type="ORF">EXN75_11785</name>
</gene>
<evidence type="ECO:0000259" key="1">
    <source>
        <dbReference type="Pfam" id="PF09820"/>
    </source>
</evidence>
<comment type="caution">
    <text evidence="2">The sequence shown here is derived from an EMBL/GenBank/DDBJ whole genome shotgun (WGS) entry which is preliminary data.</text>
</comment>
<protein>
    <recommendedName>
        <fullName evidence="1">AAA-ATPase-like domain-containing protein</fullName>
    </recommendedName>
</protein>
<dbReference type="EMBL" id="SGVY01000033">
    <property type="protein sequence ID" value="TFH78315.1"/>
    <property type="molecule type" value="Genomic_DNA"/>
</dbReference>
<feature type="domain" description="AAA-ATPase-like" evidence="1">
    <location>
        <begin position="9"/>
        <end position="206"/>
    </location>
</feature>
<sequence>MAEIVNKYPVGIQTFEEIRTKNYLYIDKTKYIVDFREKGMKYIFLSRPRRFGKSLFASTLQAYFEGKKELFEGLAIADYEKEWVKHPVLHFDMSGAKHFDADALKNYLNLELLPYEELYGKGEGEIHPNERLEGIIKRAYQQTGKKAVVTIDEYDAPLLDVVHEKDNLKQLRLIMQNFYSPLKKLDPYLEFTFITGITKFSQLSIFSELNNLDNISMLDQYSAICGISKTELTTAMKPDVEGLGRALGLTYEQCLEELRQYYDGYHFSEHAEDVFNPFSLIRAMNSQKIDSYWFGSGTPTYLIKTLQKHHVNVMEIERKGASVDDFDVSPEQVTSALPLLYQSGYLTIKKYSPITKSYRLGYPNQEVKIGMLKSLAPNYLSPLSIDNNGLVNEFVEMLYENDLEGAMVRLKAYLSSISNRLSNKNERDFQTVFYLIFNLMGALIKVEEDSAIGRADAVLQLPDTTYVFELKYDGSAEEAIRQIEEKGYLIPYSANGKRLVKVGVNYDSNQRTIGDWIIKEDKEGLKKD</sequence>
<dbReference type="InterPro" id="IPR018631">
    <property type="entry name" value="AAA-ATPase-like_dom"/>
</dbReference>
<dbReference type="InterPro" id="IPR027417">
    <property type="entry name" value="P-loop_NTPase"/>
</dbReference>
<dbReference type="PANTHER" id="PTHR34825:SF1">
    <property type="entry name" value="AAA-ATPASE-LIKE DOMAIN-CONTAINING PROTEIN"/>
    <property type="match status" value="1"/>
</dbReference>
<dbReference type="OrthoDB" id="1059117at2"/>
<dbReference type="AlphaFoldDB" id="A0A4Y8VAW3"/>
<dbReference type="Pfam" id="PF09820">
    <property type="entry name" value="AAA-ATPase_like"/>
    <property type="match status" value="1"/>
</dbReference>
<dbReference type="Proteomes" id="UP000297872">
    <property type="component" value="Unassembled WGS sequence"/>
</dbReference>
<dbReference type="SUPFAM" id="SSF52540">
    <property type="entry name" value="P-loop containing nucleoside triphosphate hydrolases"/>
    <property type="match status" value="1"/>
</dbReference>
<dbReference type="Pfam" id="PF08011">
    <property type="entry name" value="PDDEXK_9"/>
    <property type="match status" value="1"/>
</dbReference>
<name>A0A4Y8VAW3_9BACT</name>
<keyword evidence="3" id="KW-1185">Reference proteome</keyword>
<evidence type="ECO:0000313" key="3">
    <source>
        <dbReference type="Proteomes" id="UP000297872"/>
    </source>
</evidence>
<organism evidence="2 3">
    <name type="scientific">Segatella hominis</name>
    <dbReference type="NCBI Taxonomy" id="2518605"/>
    <lineage>
        <taxon>Bacteria</taxon>
        <taxon>Pseudomonadati</taxon>
        <taxon>Bacteroidota</taxon>
        <taxon>Bacteroidia</taxon>
        <taxon>Bacteroidales</taxon>
        <taxon>Prevotellaceae</taxon>
        <taxon>Segatella</taxon>
    </lineage>
</organism>
<dbReference type="PANTHER" id="PTHR34825">
    <property type="entry name" value="CONSERVED PROTEIN, WITH A WEAK D-GALACTARATE DEHYDRATASE/ALTRONATE HYDROLASE DOMAIN"/>
    <property type="match status" value="1"/>
</dbReference>
<dbReference type="RefSeq" id="WP_134843972.1">
    <property type="nucleotide sequence ID" value="NZ_SGVY01000033.1"/>
</dbReference>
<accession>A0A4Y8VAW3</accession>
<proteinExistence type="predicted"/>
<reference evidence="2 3" key="1">
    <citation type="submission" date="2019-02" db="EMBL/GenBank/DDBJ databases">
        <title>Draft Genome Sequence of the Prevotella sp. BCRC 81118, Isolated from Human Feces.</title>
        <authorList>
            <person name="Huang C.-H."/>
        </authorList>
    </citation>
    <scope>NUCLEOTIDE SEQUENCE [LARGE SCALE GENOMIC DNA]</scope>
    <source>
        <strain evidence="2 3">BCRC 81118</strain>
    </source>
</reference>
<evidence type="ECO:0000313" key="2">
    <source>
        <dbReference type="EMBL" id="TFH78315.1"/>
    </source>
</evidence>
<dbReference type="InterPro" id="IPR012547">
    <property type="entry name" value="PDDEXK_9"/>
</dbReference>